<dbReference type="Gene3D" id="3.30.70.60">
    <property type="match status" value="1"/>
</dbReference>
<sequence>MPTYEMPLMLRVMKKPELVATLKRATTTIFNTGGFIRKIENWGIKPLPCKTSVHGHIYKEANHFLIHFDVPPKEIDKILDECNRDIDIVRSRIFKQNKLIKKNCTFHEEMLPPSYRPSVQKLVELAKQRHNKYEFKYNSGLDYYPFNK</sequence>
<keyword evidence="5" id="KW-1185">Reference proteome</keyword>
<dbReference type="GO" id="GO:0006412">
    <property type="term" value="P:translation"/>
    <property type="evidence" value="ECO:0007669"/>
    <property type="project" value="InterPro"/>
</dbReference>
<dbReference type="InterPro" id="IPR035980">
    <property type="entry name" value="Ribosomal_bS6_sf"/>
</dbReference>
<evidence type="ECO:0000256" key="1">
    <source>
        <dbReference type="ARBA" id="ARBA00009512"/>
    </source>
</evidence>
<reference evidence="4" key="1">
    <citation type="submission" date="2024-04" db="EMBL/GenBank/DDBJ databases">
        <authorList>
            <consortium name="Molecular Ecology Group"/>
        </authorList>
    </citation>
    <scope>NUCLEOTIDE SEQUENCE</scope>
</reference>
<proteinExistence type="inferred from homology"/>
<dbReference type="SUPFAM" id="SSF54995">
    <property type="entry name" value="Ribosomal protein S6"/>
    <property type="match status" value="1"/>
</dbReference>
<dbReference type="PANTHER" id="PTHR21011:SF1">
    <property type="entry name" value="SMALL RIBOSOMAL SUBUNIT PROTEIN BS6M"/>
    <property type="match status" value="1"/>
</dbReference>
<dbReference type="Proteomes" id="UP001497644">
    <property type="component" value="Chromosome 8"/>
</dbReference>
<evidence type="ECO:0000313" key="5">
    <source>
        <dbReference type="Proteomes" id="UP001497644"/>
    </source>
</evidence>
<dbReference type="FunFam" id="3.30.70.60:FF:000014">
    <property type="entry name" value="28S ribosomal protein S6, mitochondrial"/>
    <property type="match status" value="1"/>
</dbReference>
<evidence type="ECO:0000313" key="4">
    <source>
        <dbReference type="EMBL" id="CAL1688397.1"/>
    </source>
</evidence>
<dbReference type="InterPro" id="IPR014717">
    <property type="entry name" value="Transl_elong_EF1B/ribsomal_bS6"/>
</dbReference>
<dbReference type="EMBL" id="OZ034831">
    <property type="protein sequence ID" value="CAL1688397.1"/>
    <property type="molecule type" value="Genomic_DNA"/>
</dbReference>
<dbReference type="GO" id="GO:0005763">
    <property type="term" value="C:mitochondrial small ribosomal subunit"/>
    <property type="evidence" value="ECO:0007669"/>
    <property type="project" value="TreeGrafter"/>
</dbReference>
<evidence type="ECO:0000256" key="3">
    <source>
        <dbReference type="ARBA" id="ARBA00035365"/>
    </source>
</evidence>
<protein>
    <recommendedName>
        <fullName evidence="2">Small ribosomal subunit protein bS6m</fullName>
    </recommendedName>
    <alternativeName>
        <fullName evidence="3">28S ribosomal protein S6, mitochondrial</fullName>
    </alternativeName>
</protein>
<accession>A0AAV2P791</accession>
<dbReference type="GO" id="GO:0070181">
    <property type="term" value="F:small ribosomal subunit rRNA binding"/>
    <property type="evidence" value="ECO:0007669"/>
    <property type="project" value="TreeGrafter"/>
</dbReference>
<dbReference type="GO" id="GO:0003735">
    <property type="term" value="F:structural constituent of ribosome"/>
    <property type="evidence" value="ECO:0007669"/>
    <property type="project" value="InterPro"/>
</dbReference>
<dbReference type="CDD" id="cd15465">
    <property type="entry name" value="bS6_mito"/>
    <property type="match status" value="1"/>
</dbReference>
<gene>
    <name evidence="4" type="ORF">LPLAT_LOCUS13466</name>
</gene>
<dbReference type="PANTHER" id="PTHR21011">
    <property type="entry name" value="MITOCHONDRIAL 28S RIBOSOMAL PROTEIN S6"/>
    <property type="match status" value="1"/>
</dbReference>
<name>A0AAV2P791_9HYME</name>
<dbReference type="InterPro" id="IPR000529">
    <property type="entry name" value="Ribosomal_bS6"/>
</dbReference>
<evidence type="ECO:0000256" key="2">
    <source>
        <dbReference type="ARBA" id="ARBA00035170"/>
    </source>
</evidence>
<comment type="similarity">
    <text evidence="1">Belongs to the bacterial ribosomal protein bS6 family.</text>
</comment>
<dbReference type="Pfam" id="PF01250">
    <property type="entry name" value="Ribosomal_S6"/>
    <property type="match status" value="1"/>
</dbReference>
<organism evidence="4 5">
    <name type="scientific">Lasius platythorax</name>
    <dbReference type="NCBI Taxonomy" id="488582"/>
    <lineage>
        <taxon>Eukaryota</taxon>
        <taxon>Metazoa</taxon>
        <taxon>Ecdysozoa</taxon>
        <taxon>Arthropoda</taxon>
        <taxon>Hexapoda</taxon>
        <taxon>Insecta</taxon>
        <taxon>Pterygota</taxon>
        <taxon>Neoptera</taxon>
        <taxon>Endopterygota</taxon>
        <taxon>Hymenoptera</taxon>
        <taxon>Apocrita</taxon>
        <taxon>Aculeata</taxon>
        <taxon>Formicoidea</taxon>
        <taxon>Formicidae</taxon>
        <taxon>Formicinae</taxon>
        <taxon>Lasius</taxon>
        <taxon>Lasius</taxon>
    </lineage>
</organism>
<dbReference type="AlphaFoldDB" id="A0AAV2P791"/>